<evidence type="ECO:0000313" key="7">
    <source>
        <dbReference type="Proteomes" id="UP000240243"/>
    </source>
</evidence>
<dbReference type="PROSITE" id="PS50111">
    <property type="entry name" value="CHEMOTAXIS_TRANSDUC_2"/>
    <property type="match status" value="1"/>
</dbReference>
<dbReference type="Pfam" id="PF00015">
    <property type="entry name" value="MCPsignal"/>
    <property type="match status" value="1"/>
</dbReference>
<dbReference type="Proteomes" id="UP000240243">
    <property type="component" value="Unassembled WGS sequence"/>
</dbReference>
<sequence>MKNAENAEAEIVQGEPRLVGLAPVLVAVTATLPLLLLTDFSTPALLVSVLLCLASVGLGHYCKRSLARQAASRTEAVAPSPPEPADGPALAQAVLPILGRHIETARGQTEEAIAELTGQFSSLVQRLTLLVGTSGDSIARGEDDMKAVTRSSEQALAEIVSSLRGAQQRHRTMLDEVRVLTGYTEELQRMATEVDAIAGQTNLLALNAAIEAARAGDAGRGFAVVADEVRSLSIRSSATSKSMADKVNVINQAILDTFSDSEQASAEDDRELDQAEAALRKLLAQFDGTAEGLTRAVDSTRSEGEGVRNEIEQMLVSLQFQDRTSQILRQVCDNLEEFGRTLIQAGEPIDVDAWLARMTRSYAMLEQHLNHQGQAVQSQGQSDITFF</sequence>
<reference evidence="6 7" key="1">
    <citation type="submission" date="2018-03" db="EMBL/GenBank/DDBJ databases">
        <title>The draft genome of Zobellella sp. 59N8.</title>
        <authorList>
            <person name="Liu L."/>
            <person name="Li L."/>
            <person name="Zhang X."/>
            <person name="Liang L."/>
            <person name="Wang T."/>
        </authorList>
    </citation>
    <scope>NUCLEOTIDE SEQUENCE [LARGE SCALE GENOMIC DNA]</scope>
    <source>
        <strain evidence="6 7">59N8</strain>
    </source>
</reference>
<evidence type="ECO:0000313" key="6">
    <source>
        <dbReference type="EMBL" id="PSJ46483.1"/>
    </source>
</evidence>
<dbReference type="PANTHER" id="PTHR32089">
    <property type="entry name" value="METHYL-ACCEPTING CHEMOTAXIS PROTEIN MCPB"/>
    <property type="match status" value="1"/>
</dbReference>
<organism evidence="6 7">
    <name type="scientific">Zobellella endophytica</name>
    <dbReference type="NCBI Taxonomy" id="2116700"/>
    <lineage>
        <taxon>Bacteria</taxon>
        <taxon>Pseudomonadati</taxon>
        <taxon>Pseudomonadota</taxon>
        <taxon>Gammaproteobacteria</taxon>
        <taxon>Aeromonadales</taxon>
        <taxon>Aeromonadaceae</taxon>
        <taxon>Zobellella</taxon>
    </lineage>
</organism>
<keyword evidence="7" id="KW-1185">Reference proteome</keyword>
<evidence type="ECO:0000259" key="5">
    <source>
        <dbReference type="PROSITE" id="PS50111"/>
    </source>
</evidence>
<dbReference type="RefSeq" id="WP_106729098.1">
    <property type="nucleotide sequence ID" value="NZ_PXYG01000002.1"/>
</dbReference>
<feature type="transmembrane region" description="Helical" evidence="4">
    <location>
        <begin position="44"/>
        <end position="62"/>
    </location>
</feature>
<keyword evidence="4" id="KW-1133">Transmembrane helix</keyword>
<feature type="domain" description="Methyl-accepting transducer" evidence="5">
    <location>
        <begin position="131"/>
        <end position="319"/>
    </location>
</feature>
<dbReference type="SUPFAM" id="SSF58104">
    <property type="entry name" value="Methyl-accepting chemotaxis protein (MCP) signaling domain"/>
    <property type="match status" value="1"/>
</dbReference>
<keyword evidence="4" id="KW-0812">Transmembrane</keyword>
<protein>
    <submittedName>
        <fullName evidence="6">Chemotaxis protein</fullName>
    </submittedName>
</protein>
<dbReference type="GO" id="GO:0016020">
    <property type="term" value="C:membrane"/>
    <property type="evidence" value="ECO:0007669"/>
    <property type="project" value="UniProtKB-SubCell"/>
</dbReference>
<dbReference type="EMBL" id="PXYG01000002">
    <property type="protein sequence ID" value="PSJ46483.1"/>
    <property type="molecule type" value="Genomic_DNA"/>
</dbReference>
<accession>A0A2P7R8G8</accession>
<evidence type="ECO:0000256" key="2">
    <source>
        <dbReference type="ARBA" id="ARBA00023224"/>
    </source>
</evidence>
<feature type="transmembrane region" description="Helical" evidence="4">
    <location>
        <begin position="18"/>
        <end position="38"/>
    </location>
</feature>
<dbReference type="GO" id="GO:0006935">
    <property type="term" value="P:chemotaxis"/>
    <property type="evidence" value="ECO:0007669"/>
    <property type="project" value="UniProtKB-ARBA"/>
</dbReference>
<proteinExistence type="predicted"/>
<keyword evidence="4" id="KW-0472">Membrane</keyword>
<dbReference type="AlphaFoldDB" id="A0A2P7R8G8"/>
<dbReference type="PANTHER" id="PTHR32089:SF112">
    <property type="entry name" value="LYSOZYME-LIKE PROTEIN-RELATED"/>
    <property type="match status" value="1"/>
</dbReference>
<dbReference type="GO" id="GO:0007165">
    <property type="term" value="P:signal transduction"/>
    <property type="evidence" value="ECO:0007669"/>
    <property type="project" value="UniProtKB-KW"/>
</dbReference>
<evidence type="ECO:0000256" key="3">
    <source>
        <dbReference type="PROSITE-ProRule" id="PRU00284"/>
    </source>
</evidence>
<comment type="subcellular location">
    <subcellularLocation>
        <location evidence="1">Membrane</location>
    </subcellularLocation>
</comment>
<dbReference type="InterPro" id="IPR004089">
    <property type="entry name" value="MCPsignal_dom"/>
</dbReference>
<dbReference type="OrthoDB" id="3288815at2"/>
<evidence type="ECO:0000256" key="4">
    <source>
        <dbReference type="SAM" id="Phobius"/>
    </source>
</evidence>
<gene>
    <name evidence="6" type="ORF">C7H85_07565</name>
</gene>
<evidence type="ECO:0000256" key="1">
    <source>
        <dbReference type="ARBA" id="ARBA00004370"/>
    </source>
</evidence>
<keyword evidence="2 3" id="KW-0807">Transducer</keyword>
<comment type="caution">
    <text evidence="6">The sequence shown here is derived from an EMBL/GenBank/DDBJ whole genome shotgun (WGS) entry which is preliminary data.</text>
</comment>
<name>A0A2P7R8G8_9GAMM</name>
<dbReference type="Gene3D" id="1.10.287.950">
    <property type="entry name" value="Methyl-accepting chemotaxis protein"/>
    <property type="match status" value="1"/>
</dbReference>
<dbReference type="SMART" id="SM00283">
    <property type="entry name" value="MA"/>
    <property type="match status" value="1"/>
</dbReference>